<dbReference type="AlphaFoldDB" id="A0A1V8RRV0"/>
<evidence type="ECO:0000313" key="1">
    <source>
        <dbReference type="EMBL" id="OQM75920.1"/>
    </source>
</evidence>
<organism evidence="1 2">
    <name type="scientific">Manganibacter manganicus</name>
    <dbReference type="NCBI Taxonomy" id="1873176"/>
    <lineage>
        <taxon>Bacteria</taxon>
        <taxon>Pseudomonadati</taxon>
        <taxon>Pseudomonadota</taxon>
        <taxon>Alphaproteobacteria</taxon>
        <taxon>Hyphomicrobiales</taxon>
        <taxon>Phyllobacteriaceae</taxon>
        <taxon>Manganibacter</taxon>
    </lineage>
</organism>
<dbReference type="Pfam" id="PF03597">
    <property type="entry name" value="FixS"/>
    <property type="match status" value="1"/>
</dbReference>
<gene>
    <name evidence="1" type="ORF">BFN67_03185</name>
</gene>
<protein>
    <submittedName>
        <fullName evidence="1">Cytochrome oxidase maturation protein, cbb3-type</fullName>
    </submittedName>
</protein>
<keyword evidence="2" id="KW-1185">Reference proteome</keyword>
<dbReference type="PANTHER" id="PTHR41532">
    <property type="entry name" value="FIXS PROTEIN"/>
    <property type="match status" value="1"/>
</dbReference>
<dbReference type="PANTHER" id="PTHR41532:SF1">
    <property type="entry name" value="FIXS PROTEIN"/>
    <property type="match status" value="1"/>
</dbReference>
<dbReference type="Proteomes" id="UP000191905">
    <property type="component" value="Unassembled WGS sequence"/>
</dbReference>
<dbReference type="STRING" id="1873176.BFN67_03185"/>
<comment type="caution">
    <text evidence="1">The sequence shown here is derived from an EMBL/GenBank/DDBJ whole genome shotgun (WGS) entry which is preliminary data.</text>
</comment>
<accession>A0A1V8RRV0</accession>
<name>A0A1V8RRV0_9HYPH</name>
<proteinExistence type="predicted"/>
<evidence type="ECO:0000313" key="2">
    <source>
        <dbReference type="Proteomes" id="UP000191905"/>
    </source>
</evidence>
<dbReference type="OrthoDB" id="9802763at2"/>
<dbReference type="InterPro" id="IPR004714">
    <property type="entry name" value="Cyt_oxidase_maturation_cbb3"/>
</dbReference>
<sequence length="57" mass="6235">MNSLIFLIPLALALGAVALGAFMWSLRSGQYEDLDGAAERILFDDDESGDEVPNLHR</sequence>
<dbReference type="RefSeq" id="WP_080919466.1">
    <property type="nucleotide sequence ID" value="NZ_MDET01000012.1"/>
</dbReference>
<dbReference type="NCBIfam" id="TIGR00847">
    <property type="entry name" value="ccoS"/>
    <property type="match status" value="1"/>
</dbReference>
<dbReference type="EMBL" id="MDET01000012">
    <property type="protein sequence ID" value="OQM75920.1"/>
    <property type="molecule type" value="Genomic_DNA"/>
</dbReference>
<reference evidence="1 2" key="1">
    <citation type="journal article" date="2016" name="Int. J. Syst. Evol. Microbiol.">
        <title>Pseudaminobacter manganicus sp. nov., isolated from sludge of a manganese mine.</title>
        <authorList>
            <person name="Li J."/>
            <person name="Huang J."/>
            <person name="Liao S."/>
            <person name="Wang G."/>
        </authorList>
    </citation>
    <scope>NUCLEOTIDE SEQUENCE [LARGE SCALE GENOMIC DNA]</scope>
    <source>
        <strain evidence="1 2">JH-7</strain>
    </source>
</reference>